<dbReference type="AlphaFoldDB" id="A0A9N7N634"/>
<dbReference type="OrthoDB" id="912437at2759"/>
<feature type="compositionally biased region" description="Polar residues" evidence="1">
    <location>
        <begin position="22"/>
        <end position="33"/>
    </location>
</feature>
<gene>
    <name evidence="2" type="ORF">SHERM_19308</name>
</gene>
<proteinExistence type="predicted"/>
<feature type="region of interest" description="Disordered" evidence="1">
    <location>
        <begin position="21"/>
        <end position="45"/>
    </location>
</feature>
<comment type="caution">
    <text evidence="2">The sequence shown here is derived from an EMBL/GenBank/DDBJ whole genome shotgun (WGS) entry which is preliminary data.</text>
</comment>
<organism evidence="2 3">
    <name type="scientific">Striga hermonthica</name>
    <name type="common">Purple witchweed</name>
    <name type="synonym">Buchnera hermonthica</name>
    <dbReference type="NCBI Taxonomy" id="68872"/>
    <lineage>
        <taxon>Eukaryota</taxon>
        <taxon>Viridiplantae</taxon>
        <taxon>Streptophyta</taxon>
        <taxon>Embryophyta</taxon>
        <taxon>Tracheophyta</taxon>
        <taxon>Spermatophyta</taxon>
        <taxon>Magnoliopsida</taxon>
        <taxon>eudicotyledons</taxon>
        <taxon>Gunneridae</taxon>
        <taxon>Pentapetalae</taxon>
        <taxon>asterids</taxon>
        <taxon>lamiids</taxon>
        <taxon>Lamiales</taxon>
        <taxon>Orobanchaceae</taxon>
        <taxon>Buchnereae</taxon>
        <taxon>Striga</taxon>
    </lineage>
</organism>
<feature type="compositionally biased region" description="Basic residues" evidence="1">
    <location>
        <begin position="36"/>
        <end position="45"/>
    </location>
</feature>
<sequence length="142" mass="16043">MLSHNTVLYSRPQFGLQAATRLGNNSGTASESVTRAGKRKTSGKRKALNQWEERFIDVLDSFSQNTKDSLNVVASRLGFEHDAEKKRNAIFESLSNMHFLSTEAKMVVTMRLCKNPDELSMFFSLSQDNQAVMVKIMHEGRL</sequence>
<dbReference type="Proteomes" id="UP001153555">
    <property type="component" value="Unassembled WGS sequence"/>
</dbReference>
<evidence type="ECO:0000313" key="2">
    <source>
        <dbReference type="EMBL" id="CAA0821306.1"/>
    </source>
</evidence>
<name>A0A9N7N634_STRHE</name>
<reference evidence="2" key="1">
    <citation type="submission" date="2019-12" db="EMBL/GenBank/DDBJ databases">
        <authorList>
            <person name="Scholes J."/>
        </authorList>
    </citation>
    <scope>NUCLEOTIDE SEQUENCE</scope>
</reference>
<protein>
    <submittedName>
        <fullName evidence="2">Uncharacterized protein</fullName>
    </submittedName>
</protein>
<accession>A0A9N7N634</accession>
<evidence type="ECO:0000256" key="1">
    <source>
        <dbReference type="SAM" id="MobiDB-lite"/>
    </source>
</evidence>
<keyword evidence="3" id="KW-1185">Reference proteome</keyword>
<dbReference type="EMBL" id="CACSLK010020742">
    <property type="protein sequence ID" value="CAA0821306.1"/>
    <property type="molecule type" value="Genomic_DNA"/>
</dbReference>
<evidence type="ECO:0000313" key="3">
    <source>
        <dbReference type="Proteomes" id="UP001153555"/>
    </source>
</evidence>